<dbReference type="EMBL" id="CP041969">
    <property type="protein sequence ID" value="QMV44764.1"/>
    <property type="molecule type" value="Genomic_DNA"/>
</dbReference>
<feature type="coiled-coil region" evidence="1">
    <location>
        <begin position="58"/>
        <end position="85"/>
    </location>
</feature>
<organism evidence="2 3">
    <name type="scientific">Cohnella cholangitidis</name>
    <dbReference type="NCBI Taxonomy" id="2598458"/>
    <lineage>
        <taxon>Bacteria</taxon>
        <taxon>Bacillati</taxon>
        <taxon>Bacillota</taxon>
        <taxon>Bacilli</taxon>
        <taxon>Bacillales</taxon>
        <taxon>Paenibacillaceae</taxon>
        <taxon>Cohnella</taxon>
    </lineage>
</organism>
<gene>
    <name evidence="2" type="ORF">FPL14_29065</name>
</gene>
<proteinExistence type="predicted"/>
<feature type="coiled-coil region" evidence="1">
    <location>
        <begin position="198"/>
        <end position="247"/>
    </location>
</feature>
<dbReference type="Proteomes" id="UP000515679">
    <property type="component" value="Chromosome"/>
</dbReference>
<dbReference type="RefSeq" id="WP_182301056.1">
    <property type="nucleotide sequence ID" value="NZ_CP041969.1"/>
</dbReference>
<protein>
    <submittedName>
        <fullName evidence="2">Uncharacterized protein</fullName>
    </submittedName>
</protein>
<reference evidence="2 3" key="1">
    <citation type="submission" date="2019-07" db="EMBL/GenBank/DDBJ databases">
        <authorList>
            <person name="Kim J.K."/>
            <person name="Cheong H.-M."/>
            <person name="Choi Y."/>
            <person name="Hwang K.J."/>
            <person name="Lee S."/>
            <person name="Choi C."/>
        </authorList>
    </citation>
    <scope>NUCLEOTIDE SEQUENCE [LARGE SCALE GENOMIC DNA]</scope>
    <source>
        <strain evidence="2 3">KS 22</strain>
    </source>
</reference>
<evidence type="ECO:0000313" key="2">
    <source>
        <dbReference type="EMBL" id="QMV44764.1"/>
    </source>
</evidence>
<name>A0A7G5C6D0_9BACL</name>
<keyword evidence="1" id="KW-0175">Coiled coil</keyword>
<sequence>MLITILIAILLALAIGVVIPRSLSNKNSALPKQAPSPLRNRLQAKTDIEAALEFEAYKQKKETSVNMLQDEMKEIQRKFEKQYHNDFEKLKSEIQSGVIHSQKENQKHLKKTNENMQDWIKHLLHAQRKELQESYQKTNDKIKQDIQSEIKSTGQQIQREIRIARQFVKEEIQKATLKASPKATPKATVAEKSKEPITENLEKQLNEIEITENQLQTNIFNELNHQLADAQKTMAQIQAQLEMLHLLHALECEFKNQTVSMTE</sequence>
<accession>A0A7G5C6D0</accession>
<keyword evidence="3" id="KW-1185">Reference proteome</keyword>
<dbReference type="KEGG" id="cchl:FPL14_29065"/>
<evidence type="ECO:0000313" key="3">
    <source>
        <dbReference type="Proteomes" id="UP000515679"/>
    </source>
</evidence>
<dbReference type="AlphaFoldDB" id="A0A7G5C6D0"/>
<evidence type="ECO:0000256" key="1">
    <source>
        <dbReference type="SAM" id="Coils"/>
    </source>
</evidence>